<feature type="domain" description="Retrovirus-related Pol polyprotein from transposon TNT 1-94-like beta-barrel" evidence="1">
    <location>
        <begin position="171"/>
        <end position="235"/>
    </location>
</feature>
<evidence type="ECO:0000313" key="2">
    <source>
        <dbReference type="EMBL" id="MBW0483354.1"/>
    </source>
</evidence>
<gene>
    <name evidence="2" type="ORF">O181_023069</name>
</gene>
<dbReference type="EMBL" id="AVOT02007195">
    <property type="protein sequence ID" value="MBW0483354.1"/>
    <property type="molecule type" value="Genomic_DNA"/>
</dbReference>
<dbReference type="OrthoDB" id="3251181at2759"/>
<protein>
    <recommendedName>
        <fullName evidence="1">Retrovirus-related Pol polyprotein from transposon TNT 1-94-like beta-barrel domain-containing protein</fullName>
    </recommendedName>
</protein>
<name>A0A9Q3GYB1_9BASI</name>
<dbReference type="Proteomes" id="UP000765509">
    <property type="component" value="Unassembled WGS sequence"/>
</dbReference>
<dbReference type="InterPro" id="IPR054722">
    <property type="entry name" value="PolX-like_BBD"/>
</dbReference>
<reference evidence="2" key="1">
    <citation type="submission" date="2021-03" db="EMBL/GenBank/DDBJ databases">
        <title>Draft genome sequence of rust myrtle Austropuccinia psidii MF-1, a brazilian biotype.</title>
        <authorList>
            <person name="Quecine M.C."/>
            <person name="Pachon D.M.R."/>
            <person name="Bonatelli M.L."/>
            <person name="Correr F.H."/>
            <person name="Franceschini L.M."/>
            <person name="Leite T.F."/>
            <person name="Margarido G.R.A."/>
            <person name="Almeida C.A."/>
            <person name="Ferrarezi J.A."/>
            <person name="Labate C.A."/>
        </authorList>
    </citation>
    <scope>NUCLEOTIDE SEQUENCE</scope>
    <source>
        <strain evidence="2">MF-1</strain>
    </source>
</reference>
<accession>A0A9Q3GYB1</accession>
<keyword evidence="3" id="KW-1185">Reference proteome</keyword>
<proteinExistence type="predicted"/>
<dbReference type="Pfam" id="PF22936">
    <property type="entry name" value="Pol_BBD"/>
    <property type="match status" value="1"/>
</dbReference>
<evidence type="ECO:0000259" key="1">
    <source>
        <dbReference type="Pfam" id="PF22936"/>
    </source>
</evidence>
<organism evidence="2 3">
    <name type="scientific">Austropuccinia psidii MF-1</name>
    <dbReference type="NCBI Taxonomy" id="1389203"/>
    <lineage>
        <taxon>Eukaryota</taxon>
        <taxon>Fungi</taxon>
        <taxon>Dikarya</taxon>
        <taxon>Basidiomycota</taxon>
        <taxon>Pucciniomycotina</taxon>
        <taxon>Pucciniomycetes</taxon>
        <taxon>Pucciniales</taxon>
        <taxon>Sphaerophragmiaceae</taxon>
        <taxon>Austropuccinia</taxon>
    </lineage>
</organism>
<evidence type="ECO:0000313" key="3">
    <source>
        <dbReference type="Proteomes" id="UP000765509"/>
    </source>
</evidence>
<sequence>MDWKRFFFNGNLQSHIDTCSKLFIELVSVSIKFPNELLSYSLLGKLAGDPKLHQFIEGLTLNKELIARTNFLLSKLPDFFHITNSKSSSSSSDSVTDLVSTSDKTYNIIYYCTNGKHNIKRTSNKKEQFWAENPNLRPNKGDNKHKKKEEIAYFSKELETTLKSTLTNQIVLDCGAINHMFNTMIFFKSMSKPISIPVLDGDSNSSLIAVGTGTVSLLCNSQVLTLDSCLYVPKIS</sequence>
<comment type="caution">
    <text evidence="2">The sequence shown here is derived from an EMBL/GenBank/DDBJ whole genome shotgun (WGS) entry which is preliminary data.</text>
</comment>
<dbReference type="AlphaFoldDB" id="A0A9Q3GYB1"/>